<proteinExistence type="predicted"/>
<evidence type="ECO:0008006" key="4">
    <source>
        <dbReference type="Google" id="ProtNLM"/>
    </source>
</evidence>
<feature type="transmembrane region" description="Helical" evidence="1">
    <location>
        <begin position="144"/>
        <end position="167"/>
    </location>
</feature>
<keyword evidence="3" id="KW-1185">Reference proteome</keyword>
<evidence type="ECO:0000313" key="2">
    <source>
        <dbReference type="EMBL" id="KLO12215.1"/>
    </source>
</evidence>
<dbReference type="AlphaFoldDB" id="A0A0H2RJM3"/>
<dbReference type="EMBL" id="KQ085982">
    <property type="protein sequence ID" value="KLO12215.1"/>
    <property type="molecule type" value="Genomic_DNA"/>
</dbReference>
<feature type="transmembrane region" description="Helical" evidence="1">
    <location>
        <begin position="59"/>
        <end position="80"/>
    </location>
</feature>
<dbReference type="InParanoid" id="A0A0H2RJM3"/>
<evidence type="ECO:0000256" key="1">
    <source>
        <dbReference type="SAM" id="Phobius"/>
    </source>
</evidence>
<dbReference type="STRING" id="27342.A0A0H2RJM3"/>
<accession>A0A0H2RJM3</accession>
<feature type="transmembrane region" description="Helical" evidence="1">
    <location>
        <begin position="247"/>
        <end position="271"/>
    </location>
</feature>
<keyword evidence="1" id="KW-0472">Membrane</keyword>
<dbReference type="Proteomes" id="UP000053477">
    <property type="component" value="Unassembled WGS sequence"/>
</dbReference>
<protein>
    <recommendedName>
        <fullName evidence="4">Fungal pheromone STE3G-protein-coupled receptor</fullName>
    </recommendedName>
</protein>
<reference evidence="2 3" key="1">
    <citation type="submission" date="2015-04" db="EMBL/GenBank/DDBJ databases">
        <title>Complete genome sequence of Schizopora paradoxa KUC8140, a cosmopolitan wood degrader in East Asia.</title>
        <authorList>
            <consortium name="DOE Joint Genome Institute"/>
            <person name="Min B."/>
            <person name="Park H."/>
            <person name="Jang Y."/>
            <person name="Kim J.-J."/>
            <person name="Kim K.H."/>
            <person name="Pangilinan J."/>
            <person name="Lipzen A."/>
            <person name="Riley R."/>
            <person name="Grigoriev I.V."/>
            <person name="Spatafora J.W."/>
            <person name="Choi I.-G."/>
        </authorList>
    </citation>
    <scope>NUCLEOTIDE SEQUENCE [LARGE SCALE GENOMIC DNA]</scope>
    <source>
        <strain evidence="2 3">KUC8140</strain>
    </source>
</reference>
<feature type="transmembrane region" description="Helical" evidence="1">
    <location>
        <begin position="29"/>
        <end position="52"/>
    </location>
</feature>
<feature type="transmembrane region" description="Helical" evidence="1">
    <location>
        <begin position="100"/>
        <end position="124"/>
    </location>
</feature>
<sequence length="352" mass="38763">MNNTTGTPELATVVALQSYVQTQRKNETIFLWLQVTGGQILLPVLLLTIVFSRNVHRNLVFVNFCCSWFLSSIVYSLLLYRGRSDPDSLSLTPSKQLCLAQASLVNGVQPLTACTTLGIVIQLLSSLYSVKKGTVADSSKGRRLLTLVLLIFPYFVFLVFTIVSAVLGSPEALTSLGTPRPNTNLAVPGVFYCTILLNSSSFSGAKSLASSPVLLSFQLLILSLCLEAFIVVFILKNLKTLRKKLPTAWTQVLIRIVVLSVHRFVLIYLLYNSPLVKSASSSPNELYESFVNTMYVGNFSDFMQATAPIVVFLVFASEKDVLNAWCFWRRKSNSTPTVSKESFVEAEASGTP</sequence>
<organism evidence="2 3">
    <name type="scientific">Schizopora paradoxa</name>
    <dbReference type="NCBI Taxonomy" id="27342"/>
    <lineage>
        <taxon>Eukaryota</taxon>
        <taxon>Fungi</taxon>
        <taxon>Dikarya</taxon>
        <taxon>Basidiomycota</taxon>
        <taxon>Agaricomycotina</taxon>
        <taxon>Agaricomycetes</taxon>
        <taxon>Hymenochaetales</taxon>
        <taxon>Schizoporaceae</taxon>
        <taxon>Schizopora</taxon>
    </lineage>
</organism>
<gene>
    <name evidence="2" type="ORF">SCHPADRAFT_929385</name>
</gene>
<evidence type="ECO:0000313" key="3">
    <source>
        <dbReference type="Proteomes" id="UP000053477"/>
    </source>
</evidence>
<name>A0A0H2RJM3_9AGAM</name>
<feature type="transmembrane region" description="Helical" evidence="1">
    <location>
        <begin position="213"/>
        <end position="235"/>
    </location>
</feature>
<dbReference type="OrthoDB" id="3261839at2759"/>
<keyword evidence="1" id="KW-1133">Transmembrane helix</keyword>
<keyword evidence="1" id="KW-0812">Transmembrane</keyword>